<feature type="region of interest" description="Disordered" evidence="1">
    <location>
        <begin position="452"/>
        <end position="489"/>
    </location>
</feature>
<proteinExistence type="predicted"/>
<dbReference type="AlphaFoldDB" id="A0AA39K205"/>
<dbReference type="GeneID" id="85353439"/>
<evidence type="ECO:0000256" key="1">
    <source>
        <dbReference type="SAM" id="MobiDB-lite"/>
    </source>
</evidence>
<feature type="compositionally biased region" description="Acidic residues" evidence="1">
    <location>
        <begin position="470"/>
        <end position="489"/>
    </location>
</feature>
<evidence type="ECO:0000313" key="3">
    <source>
        <dbReference type="Proteomes" id="UP001175211"/>
    </source>
</evidence>
<dbReference type="EMBL" id="JAUEPS010000032">
    <property type="protein sequence ID" value="KAK0451980.1"/>
    <property type="molecule type" value="Genomic_DNA"/>
</dbReference>
<comment type="caution">
    <text evidence="2">The sequence shown here is derived from an EMBL/GenBank/DDBJ whole genome shotgun (WGS) entry which is preliminary data.</text>
</comment>
<accession>A0AA39K205</accession>
<sequence>MSLPPAPPVKQSLRVVADLSAQCVSPKQKVTRLINCILGGKHSEPNVTLFQHGPPETMPSLSTTSIAGVQLNIQGATDASTDLPVNKITVEMMPEMIDYETYQSIVVAIGHFDSCLESAAKFAGLNERPDPTVGLGVVCQKTRTWSTFVQDQEGERHELLANIESVKLLGEVQNPDPRKGWEGLNPAAPDTRGSLSQTVEVTEDYNANSILTIEQEFHLTMAFLLQTSSTCNYQYLHPTPFNFQSAFSNLDPSSNSVCMADNEPPNEPTPAQEDQPIKRRGQKKGSKNTPDAEKGLYGKWPVGRPRKVPKEVHTGLPDTALSIDAQSNTASQNNACLLTTGRNHSRSPTLRLQQNLVDSFNYKAFSDVILINQESQRKLVINASFRDLTSHLLSGLAKCHGMIWQSQWLPTQTTCNFMICSLLLLLNYRCTLVPPESPATVRADLSELNDCSVANDGPNNDNNNKCGSDSELDDDFPEDEFDDWEDDESAQQGCDLAQHVVSSAPAGDSASLHSHNPSQRGGPGKSCASIPTWIEVYYADFIVTLETEIRNNPS</sequence>
<feature type="region of interest" description="Disordered" evidence="1">
    <location>
        <begin position="254"/>
        <end position="304"/>
    </location>
</feature>
<name>A0AA39K205_ARMTA</name>
<feature type="compositionally biased region" description="Low complexity" evidence="1">
    <location>
        <begin position="455"/>
        <end position="464"/>
    </location>
</feature>
<keyword evidence="3" id="KW-1185">Reference proteome</keyword>
<dbReference type="RefSeq" id="XP_060327814.1">
    <property type="nucleotide sequence ID" value="XM_060469891.1"/>
</dbReference>
<protein>
    <submittedName>
        <fullName evidence="2">Uncharacterized protein</fullName>
    </submittedName>
</protein>
<organism evidence="2 3">
    <name type="scientific">Armillaria tabescens</name>
    <name type="common">Ringless honey mushroom</name>
    <name type="synonym">Agaricus tabescens</name>
    <dbReference type="NCBI Taxonomy" id="1929756"/>
    <lineage>
        <taxon>Eukaryota</taxon>
        <taxon>Fungi</taxon>
        <taxon>Dikarya</taxon>
        <taxon>Basidiomycota</taxon>
        <taxon>Agaricomycotina</taxon>
        <taxon>Agaricomycetes</taxon>
        <taxon>Agaricomycetidae</taxon>
        <taxon>Agaricales</taxon>
        <taxon>Marasmiineae</taxon>
        <taxon>Physalacriaceae</taxon>
        <taxon>Desarmillaria</taxon>
    </lineage>
</organism>
<dbReference type="Proteomes" id="UP001175211">
    <property type="component" value="Unassembled WGS sequence"/>
</dbReference>
<reference evidence="2" key="1">
    <citation type="submission" date="2023-06" db="EMBL/GenBank/DDBJ databases">
        <authorList>
            <consortium name="Lawrence Berkeley National Laboratory"/>
            <person name="Ahrendt S."/>
            <person name="Sahu N."/>
            <person name="Indic B."/>
            <person name="Wong-Bajracharya J."/>
            <person name="Merenyi Z."/>
            <person name="Ke H.-M."/>
            <person name="Monk M."/>
            <person name="Kocsube S."/>
            <person name="Drula E."/>
            <person name="Lipzen A."/>
            <person name="Balint B."/>
            <person name="Henrissat B."/>
            <person name="Andreopoulos B."/>
            <person name="Martin F.M."/>
            <person name="Harder C.B."/>
            <person name="Rigling D."/>
            <person name="Ford K.L."/>
            <person name="Foster G.D."/>
            <person name="Pangilinan J."/>
            <person name="Papanicolaou A."/>
            <person name="Barry K."/>
            <person name="LaButti K."/>
            <person name="Viragh M."/>
            <person name="Koriabine M."/>
            <person name="Yan M."/>
            <person name="Riley R."/>
            <person name="Champramary S."/>
            <person name="Plett K.L."/>
            <person name="Tsai I.J."/>
            <person name="Slot J."/>
            <person name="Sipos G."/>
            <person name="Plett J."/>
            <person name="Nagy L.G."/>
            <person name="Grigoriev I.V."/>
        </authorList>
    </citation>
    <scope>NUCLEOTIDE SEQUENCE</scope>
    <source>
        <strain evidence="2">CCBAS 213</strain>
    </source>
</reference>
<gene>
    <name evidence="2" type="ORF">EV420DRAFT_1482319</name>
</gene>
<evidence type="ECO:0000313" key="2">
    <source>
        <dbReference type="EMBL" id="KAK0451980.1"/>
    </source>
</evidence>
<feature type="region of interest" description="Disordered" evidence="1">
    <location>
        <begin position="505"/>
        <end position="526"/>
    </location>
</feature>